<feature type="transmembrane region" description="Helical" evidence="9">
    <location>
        <begin position="654"/>
        <end position="675"/>
    </location>
</feature>
<feature type="transmembrane region" description="Helical" evidence="9">
    <location>
        <begin position="620"/>
        <end position="642"/>
    </location>
</feature>
<evidence type="ECO:0000256" key="1">
    <source>
        <dbReference type="ARBA" id="ARBA00004141"/>
    </source>
</evidence>
<evidence type="ECO:0000313" key="11">
    <source>
        <dbReference type="EMBL" id="CAH3151404.1"/>
    </source>
</evidence>
<evidence type="ECO:0000313" key="12">
    <source>
        <dbReference type="Proteomes" id="UP001159428"/>
    </source>
</evidence>
<evidence type="ECO:0000256" key="4">
    <source>
        <dbReference type="ARBA" id="ARBA00023040"/>
    </source>
</evidence>
<accession>A0AAU9XKR5</accession>
<sequence>MNVSVATNTDSNSNILRLAESFRSRSSLQVVLESLIYGSVIVSGFVGNLLVLYIVYKSARLRNVPGLFIASLALSDIAIIALATPPSLLSLIKGNWVSTFAACQFQGFIVIVTVAASLQTMALMSVDRYFRVVHPTKHRLFFTMPRARLMAASVWILALAYPVPYLATEKMFVFHPGKFFCFFVEEESLAADTIYVCIFYSITVLTYCYINVYRHLRLNAKRVQGWRTNEVKPSTLNEKRVQGRFTQEIKTSVEDVKLTRTLFATVLGYLICWTPVLIIDFVEKGVGEWFLPRWVYVMYNDFGLSSSSLNPIIYGALNRTFRREYKKILCFRKLRYNKRDDKLKPQKLGIRRIINKLLISTTKKKKKKKKGMNASEKPSIERQALHLADSFRHRSTFQVILESLIYASIAAVAFIGNLVVLYIVYKIPRLRNVPGLLVASLAISDIAMATFGAPPSLASLIRGRWVSTFAVCQFQGFVVITTVAASLQTMALMSVDRYFRVVHPINHRIFFTMSRARLMSASVWILAMMYPVPYLASGRKYIFHPGKFFCFHEVKMSFESCVIYICICVSLATLSFCYYNVFKHLRLNRNRVRNLRKEFSSRHEKERRVSAEDIKMTQTLFVTVIGYLICWTPVLIIDFVDMASDGWSLPRKVYVMYTDIGLISSSLNPIIYGALNRTFRREYKKIFCFKTLSRENETSFFEQTNTANLALAK</sequence>
<organism evidence="11 12">
    <name type="scientific">Pocillopora meandrina</name>
    <dbReference type="NCBI Taxonomy" id="46732"/>
    <lineage>
        <taxon>Eukaryota</taxon>
        <taxon>Metazoa</taxon>
        <taxon>Cnidaria</taxon>
        <taxon>Anthozoa</taxon>
        <taxon>Hexacorallia</taxon>
        <taxon>Scleractinia</taxon>
        <taxon>Astrocoeniina</taxon>
        <taxon>Pocilloporidae</taxon>
        <taxon>Pocillopora</taxon>
    </lineage>
</organism>
<dbReference type="Gene3D" id="1.20.1070.10">
    <property type="entry name" value="Rhodopsin 7-helix transmembrane proteins"/>
    <property type="match status" value="2"/>
</dbReference>
<feature type="transmembrane region" description="Helical" evidence="9">
    <location>
        <begin position="474"/>
        <end position="495"/>
    </location>
</feature>
<feature type="transmembrane region" description="Helical" evidence="9">
    <location>
        <begin position="35"/>
        <end position="55"/>
    </location>
</feature>
<dbReference type="GO" id="GO:0016020">
    <property type="term" value="C:membrane"/>
    <property type="evidence" value="ECO:0007669"/>
    <property type="project" value="UniProtKB-SubCell"/>
</dbReference>
<feature type="transmembrane region" description="Helical" evidence="9">
    <location>
        <begin position="404"/>
        <end position="424"/>
    </location>
</feature>
<evidence type="ECO:0000256" key="8">
    <source>
        <dbReference type="RuleBase" id="RU000688"/>
    </source>
</evidence>
<dbReference type="PROSITE" id="PS50262">
    <property type="entry name" value="G_PROTEIN_RECEP_F1_2"/>
    <property type="match status" value="2"/>
</dbReference>
<feature type="domain" description="G-protein coupled receptors family 1 profile" evidence="10">
    <location>
        <begin position="47"/>
        <end position="314"/>
    </location>
</feature>
<keyword evidence="4 8" id="KW-0297">G-protein coupled receptor</keyword>
<dbReference type="InterPro" id="IPR000276">
    <property type="entry name" value="GPCR_Rhodpsn"/>
</dbReference>
<feature type="transmembrane region" description="Helical" evidence="9">
    <location>
        <begin position="516"/>
        <end position="536"/>
    </location>
</feature>
<keyword evidence="12" id="KW-1185">Reference proteome</keyword>
<feature type="transmembrane region" description="Helical" evidence="9">
    <location>
        <begin position="193"/>
        <end position="212"/>
    </location>
</feature>
<dbReference type="PROSITE" id="PS00237">
    <property type="entry name" value="G_PROTEIN_RECEP_F1_1"/>
    <property type="match status" value="2"/>
</dbReference>
<feature type="transmembrane region" description="Helical" evidence="9">
    <location>
        <begin position="262"/>
        <end position="282"/>
    </location>
</feature>
<evidence type="ECO:0000259" key="10">
    <source>
        <dbReference type="PROSITE" id="PS50262"/>
    </source>
</evidence>
<keyword evidence="2 8" id="KW-0812">Transmembrane</keyword>
<dbReference type="GO" id="GO:0004930">
    <property type="term" value="F:G protein-coupled receptor activity"/>
    <property type="evidence" value="ECO:0007669"/>
    <property type="project" value="UniProtKB-KW"/>
</dbReference>
<dbReference type="PANTHER" id="PTHR24240">
    <property type="entry name" value="OPSIN"/>
    <property type="match status" value="1"/>
</dbReference>
<feature type="domain" description="G-protein coupled receptors family 1 profile" evidence="10">
    <location>
        <begin position="416"/>
        <end position="672"/>
    </location>
</feature>
<dbReference type="SMART" id="SM01381">
    <property type="entry name" value="7TM_GPCR_Srsx"/>
    <property type="match status" value="1"/>
</dbReference>
<dbReference type="PRINTS" id="PR00237">
    <property type="entry name" value="GPCRRHODOPSN"/>
</dbReference>
<dbReference type="CDD" id="cd00637">
    <property type="entry name" value="7tm_classA_rhodopsin-like"/>
    <property type="match status" value="2"/>
</dbReference>
<keyword evidence="5 9" id="KW-0472">Membrane</keyword>
<feature type="transmembrane region" description="Helical" evidence="9">
    <location>
        <begin position="67"/>
        <end position="85"/>
    </location>
</feature>
<reference evidence="11 12" key="1">
    <citation type="submission" date="2022-05" db="EMBL/GenBank/DDBJ databases">
        <authorList>
            <consortium name="Genoscope - CEA"/>
            <person name="William W."/>
        </authorList>
    </citation>
    <scope>NUCLEOTIDE SEQUENCE [LARGE SCALE GENOMIC DNA]</scope>
</reference>
<keyword evidence="6 8" id="KW-0675">Receptor</keyword>
<feature type="transmembrane region" description="Helical" evidence="9">
    <location>
        <begin position="105"/>
        <end position="126"/>
    </location>
</feature>
<protein>
    <recommendedName>
        <fullName evidence="10">G-protein coupled receptors family 1 profile domain-containing protein</fullName>
    </recommendedName>
</protein>
<comment type="caution">
    <text evidence="11">The sequence shown here is derived from an EMBL/GenBank/DDBJ whole genome shotgun (WGS) entry which is preliminary data.</text>
</comment>
<dbReference type="AlphaFoldDB" id="A0AAU9XKR5"/>
<keyword evidence="7 8" id="KW-0807">Transducer</keyword>
<feature type="transmembrane region" description="Helical" evidence="9">
    <location>
        <begin position="147"/>
        <end position="167"/>
    </location>
</feature>
<evidence type="ECO:0000256" key="7">
    <source>
        <dbReference type="ARBA" id="ARBA00023224"/>
    </source>
</evidence>
<dbReference type="EMBL" id="CALNXJ010000049">
    <property type="protein sequence ID" value="CAH3151404.1"/>
    <property type="molecule type" value="Genomic_DNA"/>
</dbReference>
<dbReference type="InterPro" id="IPR050125">
    <property type="entry name" value="GPCR_opsins"/>
</dbReference>
<name>A0AAU9XKR5_9CNID</name>
<keyword evidence="3 9" id="KW-1133">Transmembrane helix</keyword>
<evidence type="ECO:0000256" key="2">
    <source>
        <dbReference type="ARBA" id="ARBA00022692"/>
    </source>
</evidence>
<evidence type="ECO:0000256" key="3">
    <source>
        <dbReference type="ARBA" id="ARBA00022989"/>
    </source>
</evidence>
<evidence type="ECO:0000256" key="5">
    <source>
        <dbReference type="ARBA" id="ARBA00023136"/>
    </source>
</evidence>
<dbReference type="Pfam" id="PF00001">
    <property type="entry name" value="7tm_1"/>
    <property type="match status" value="2"/>
</dbReference>
<dbReference type="SUPFAM" id="SSF81321">
    <property type="entry name" value="Family A G protein-coupled receptor-like"/>
    <property type="match status" value="2"/>
</dbReference>
<comment type="subcellular location">
    <subcellularLocation>
        <location evidence="1">Membrane</location>
        <topology evidence="1">Multi-pass membrane protein</topology>
    </subcellularLocation>
</comment>
<feature type="transmembrane region" description="Helical" evidence="9">
    <location>
        <begin position="556"/>
        <end position="581"/>
    </location>
</feature>
<evidence type="ECO:0000256" key="6">
    <source>
        <dbReference type="ARBA" id="ARBA00023170"/>
    </source>
</evidence>
<proteinExistence type="inferred from homology"/>
<evidence type="ECO:0000256" key="9">
    <source>
        <dbReference type="SAM" id="Phobius"/>
    </source>
</evidence>
<dbReference type="Proteomes" id="UP001159428">
    <property type="component" value="Unassembled WGS sequence"/>
</dbReference>
<comment type="similarity">
    <text evidence="8">Belongs to the G-protein coupled receptor 1 family.</text>
</comment>
<dbReference type="InterPro" id="IPR017452">
    <property type="entry name" value="GPCR_Rhodpsn_7TM"/>
</dbReference>
<gene>
    <name evidence="11" type="ORF">PMEA_00025178</name>
</gene>